<dbReference type="EMBL" id="JAAMPI010000611">
    <property type="protein sequence ID" value="KAF4629920.1"/>
    <property type="molecule type" value="Genomic_DNA"/>
</dbReference>
<dbReference type="PANTHER" id="PTHR42699:SF1">
    <property type="entry name" value="CYSTATHIONINE GAMMA-SYNTHASE-RELATED"/>
    <property type="match status" value="1"/>
</dbReference>
<feature type="transmembrane region" description="Helical" evidence="7">
    <location>
        <begin position="831"/>
        <end position="850"/>
    </location>
</feature>
<dbReference type="InterPro" id="IPR000277">
    <property type="entry name" value="Cys/Met-Metab_PyrdxlP-dep_enz"/>
</dbReference>
<comment type="cofactor">
    <cofactor evidence="1">
        <name>pyridoxal 5'-phosphate</name>
        <dbReference type="ChEBI" id="CHEBI:597326"/>
    </cofactor>
</comment>
<dbReference type="InterPro" id="IPR036259">
    <property type="entry name" value="MFS_trans_sf"/>
</dbReference>
<dbReference type="Pfam" id="PF01053">
    <property type="entry name" value="Cys_Met_Meta_PP"/>
    <property type="match status" value="1"/>
</dbReference>
<dbReference type="InterPro" id="IPR011701">
    <property type="entry name" value="MFS"/>
</dbReference>
<reference evidence="9 10" key="1">
    <citation type="submission" date="2020-03" db="EMBL/GenBank/DDBJ databases">
        <title>Draft Genome Sequence of Cudoniella acicularis.</title>
        <authorList>
            <person name="Buettner E."/>
            <person name="Kellner H."/>
        </authorList>
    </citation>
    <scope>NUCLEOTIDE SEQUENCE [LARGE SCALE GENOMIC DNA]</scope>
    <source>
        <strain evidence="9 10">DSM 108380</strain>
    </source>
</reference>
<evidence type="ECO:0000256" key="7">
    <source>
        <dbReference type="SAM" id="Phobius"/>
    </source>
</evidence>
<dbReference type="PANTHER" id="PTHR42699">
    <property type="match status" value="1"/>
</dbReference>
<evidence type="ECO:0000259" key="8">
    <source>
        <dbReference type="PROSITE" id="PS50850"/>
    </source>
</evidence>
<dbReference type="PROSITE" id="PS50850">
    <property type="entry name" value="MFS"/>
    <property type="match status" value="1"/>
</dbReference>
<dbReference type="InterPro" id="IPR015421">
    <property type="entry name" value="PyrdxlP-dep_Trfase_major"/>
</dbReference>
<evidence type="ECO:0000256" key="5">
    <source>
        <dbReference type="ARBA" id="ARBA00061376"/>
    </source>
</evidence>
<dbReference type="Gene3D" id="3.90.1150.10">
    <property type="entry name" value="Aspartate Aminotransferase, domain 1"/>
    <property type="match status" value="1"/>
</dbReference>
<feature type="compositionally biased region" description="Polar residues" evidence="6">
    <location>
        <begin position="553"/>
        <end position="578"/>
    </location>
</feature>
<feature type="transmembrane region" description="Helical" evidence="7">
    <location>
        <begin position="799"/>
        <end position="819"/>
    </location>
</feature>
<dbReference type="Proteomes" id="UP000566819">
    <property type="component" value="Unassembled WGS sequence"/>
</dbReference>
<dbReference type="FunFam" id="3.90.1150.10:FF:000063">
    <property type="entry name" value="Probable cystathionine gamma-synthase"/>
    <property type="match status" value="1"/>
</dbReference>
<feature type="compositionally biased region" description="Polar residues" evidence="6">
    <location>
        <begin position="620"/>
        <end position="661"/>
    </location>
</feature>
<evidence type="ECO:0000256" key="4">
    <source>
        <dbReference type="ARBA" id="ARBA00034478"/>
    </source>
</evidence>
<dbReference type="GO" id="GO:0003962">
    <property type="term" value="F:cystathionine gamma-synthase activity"/>
    <property type="evidence" value="ECO:0007669"/>
    <property type="project" value="TreeGrafter"/>
</dbReference>
<keyword evidence="7" id="KW-1133">Transmembrane helix</keyword>
<name>A0A8H4RJA2_9HELO</name>
<feature type="compositionally biased region" description="Polar residues" evidence="6">
    <location>
        <begin position="524"/>
        <end position="538"/>
    </location>
</feature>
<sequence length="1233" mass="136224">MLVGYPRFFVQKIIQELATVILGALNNIILPSNALAMLFPTQEDAERCAEFVRSSCPEDHLQIVCGVSGRDAGRLGDDWTCVYALIHAKESLPYAKKFWQHTGSGISSRRAEHTLSLFQKEGLHICYEPFVKIPLQKLESEIDHVRFEKVCDGAGVSEKIIVRERVAQLLSDGPTGIKVPLTDVFLYPAGMKAIYDVYRAMMLVFPQRQKTVTYGFLYVDTEKILSRFGTKDSIFYGFGGSEELGILEHTLSTGTEIMALFCEFPGNPLLKTPDLKRIRELADRFDFVVVCDDTLGTSVNCDLLPYADVIVTSLTKLFSGSCNVMGGTATINPLSRHHAKIHECLSSLFVDTYYLEDAVAMELSSRDFVQRVYTTNSNAVIIADILERHESVETVFYPSLGDGKSLYDRCRRPGGGYGYLLSVKFKHNSDAIRFHDALNVAKGPSLGTNFTLVCGYTLFAHYYELDWAARYGVSEHLIRISIGMEPASYLVNVFNKALGSLKTTPSSICSGECKVMSLEQAASSSKEALSTERQMPSSQEEHGTTDAEIATSPLEQSDSAQCDNSPCCSPADDTNNTMAPVGDKSDIGRDSSSAPLDHQDKDTGTILATEPRGTADCRDSQCSADPCSTSDSSRTLVTESSGLTRVNSTLASSAGQLSDIPSSTVSSSEDEHSSHDVKTSHSNEKPDADINGRDARPEDCHLSSDPPAKGHLSFKKEPLPGKPSSKKHSKEHIHTPGHAPDEYVNIDFSHIDEKKVLRKMDFRLIPALTLLYMVCYVNRGNIGNAKIQGLTEDLHMSGAKYNLCLMVYFFTYCIFMVPSNLLLKKFRPSRWLPFIMVCSGITMTLTGLIQGYKSLLLARAFLGATDSGVYSGITYFLTMWYCRHESQLRQAMVFSATGFAGAFSGLLAFLIAKMDGIAGLYGWQWIFILEGFSTVVSAVLSFFMMNDFPSTATFLTPEERAWVLHRLKYQNYKGSGEHVAEADRFHWNHVRAAFTDWQVLVATVMFWGIICPLYGIALFLPTIINELGHNAATSQLLTIPIYLTASVLTILLAWHSDRSKRGRARYIFIPMCFILAGFTIAIVASAHGGLPIVVYAGMLIATCGTLPAFPGNITWLSSNLSGSYKRSAGMAIQIGVGNLGGVFVSNFYREEDAPQYLMGHGLEIAVVSLGMIAVIVLRVGYARVNKKREREGNKRSYSLSQMSHMGDRAPTFRWFFRPIGGFSWEVIEDTLFL</sequence>
<keyword evidence="3" id="KW-0663">Pyridoxal phosphate</keyword>
<feature type="domain" description="Major facilitator superfamily (MFS) profile" evidence="8">
    <location>
        <begin position="764"/>
        <end position="1188"/>
    </location>
</feature>
<comment type="caution">
    <text evidence="9">The sequence shown here is derived from an EMBL/GenBank/DDBJ whole genome shotgun (WGS) entry which is preliminary data.</text>
</comment>
<dbReference type="SUPFAM" id="SSF53383">
    <property type="entry name" value="PLP-dependent transferases"/>
    <property type="match status" value="1"/>
</dbReference>
<evidence type="ECO:0000256" key="1">
    <source>
        <dbReference type="ARBA" id="ARBA00001933"/>
    </source>
</evidence>
<comment type="subcellular location">
    <subcellularLocation>
        <location evidence="2">Membrane</location>
        <topology evidence="2">Multi-pass membrane protein</topology>
    </subcellularLocation>
</comment>
<dbReference type="SUPFAM" id="SSF103473">
    <property type="entry name" value="MFS general substrate transporter"/>
    <property type="match status" value="1"/>
</dbReference>
<keyword evidence="7" id="KW-0812">Transmembrane</keyword>
<evidence type="ECO:0000313" key="9">
    <source>
        <dbReference type="EMBL" id="KAF4629920.1"/>
    </source>
</evidence>
<feature type="transmembrane region" description="Helical" evidence="7">
    <location>
        <begin position="1092"/>
        <end position="1116"/>
    </location>
</feature>
<accession>A0A8H4RJA2</accession>
<feature type="transmembrane region" description="Helical" evidence="7">
    <location>
        <begin position="1036"/>
        <end position="1054"/>
    </location>
</feature>
<dbReference type="InterPro" id="IPR015422">
    <property type="entry name" value="PyrdxlP-dep_Trfase_small"/>
</dbReference>
<dbReference type="GO" id="GO:0016020">
    <property type="term" value="C:membrane"/>
    <property type="evidence" value="ECO:0007669"/>
    <property type="project" value="UniProtKB-SubCell"/>
</dbReference>
<dbReference type="FunFam" id="1.20.1250.20:FF:000068">
    <property type="entry name" value="MFS general substrate transporter"/>
    <property type="match status" value="1"/>
</dbReference>
<comment type="pathway">
    <text evidence="4">Amino-acid biosynthesis; L-methionine biosynthesis via de novo pathway.</text>
</comment>
<feature type="region of interest" description="Disordered" evidence="6">
    <location>
        <begin position="524"/>
        <end position="738"/>
    </location>
</feature>
<dbReference type="Gene3D" id="1.20.1250.20">
    <property type="entry name" value="MFS general substrate transporter like domains"/>
    <property type="match status" value="2"/>
</dbReference>
<evidence type="ECO:0000256" key="3">
    <source>
        <dbReference type="ARBA" id="ARBA00022898"/>
    </source>
</evidence>
<feature type="transmembrane region" description="Helical" evidence="7">
    <location>
        <begin position="891"/>
        <end position="911"/>
    </location>
</feature>
<dbReference type="Pfam" id="PF07690">
    <property type="entry name" value="MFS_1"/>
    <property type="match status" value="1"/>
</dbReference>
<feature type="transmembrane region" description="Helical" evidence="7">
    <location>
        <begin position="923"/>
        <end position="945"/>
    </location>
</feature>
<keyword evidence="7" id="KW-0472">Membrane</keyword>
<comment type="similarity">
    <text evidence="5">Belongs to the trans-sulfuration enzymes family. MET7 subfamily.</text>
</comment>
<gene>
    <name evidence="9" type="ORF">G7Y89_g8220</name>
</gene>
<feature type="transmembrane region" description="Helical" evidence="7">
    <location>
        <begin position="1160"/>
        <end position="1181"/>
    </location>
</feature>
<feature type="transmembrane region" description="Helical" evidence="7">
    <location>
        <begin position="999"/>
        <end position="1024"/>
    </location>
</feature>
<feature type="compositionally biased region" description="Basic and acidic residues" evidence="6">
    <location>
        <begin position="669"/>
        <end position="702"/>
    </location>
</feature>
<protein>
    <recommendedName>
        <fullName evidence="8">Major facilitator superfamily (MFS) profile domain-containing protein</fullName>
    </recommendedName>
</protein>
<organism evidence="9 10">
    <name type="scientific">Cudoniella acicularis</name>
    <dbReference type="NCBI Taxonomy" id="354080"/>
    <lineage>
        <taxon>Eukaryota</taxon>
        <taxon>Fungi</taxon>
        <taxon>Dikarya</taxon>
        <taxon>Ascomycota</taxon>
        <taxon>Pezizomycotina</taxon>
        <taxon>Leotiomycetes</taxon>
        <taxon>Helotiales</taxon>
        <taxon>Tricladiaceae</taxon>
        <taxon>Cudoniella</taxon>
    </lineage>
</organism>
<proteinExistence type="inferred from homology"/>
<dbReference type="InterPro" id="IPR020846">
    <property type="entry name" value="MFS_dom"/>
</dbReference>
<dbReference type="AlphaFoldDB" id="A0A8H4RJA2"/>
<feature type="transmembrane region" description="Helical" evidence="7">
    <location>
        <begin position="1066"/>
        <end position="1086"/>
    </location>
</feature>
<feature type="transmembrane region" description="Helical" evidence="7">
    <location>
        <begin position="856"/>
        <end position="879"/>
    </location>
</feature>
<evidence type="ECO:0000256" key="2">
    <source>
        <dbReference type="ARBA" id="ARBA00004141"/>
    </source>
</evidence>
<dbReference type="InterPro" id="IPR051750">
    <property type="entry name" value="Trans-sulfuration_enzymes"/>
</dbReference>
<dbReference type="OrthoDB" id="2962993at2759"/>
<feature type="transmembrane region" description="Helical" evidence="7">
    <location>
        <begin position="1128"/>
        <end position="1148"/>
    </location>
</feature>
<dbReference type="InterPro" id="IPR015424">
    <property type="entry name" value="PyrdxlP-dep_Trfase"/>
</dbReference>
<dbReference type="GO" id="GO:0019346">
    <property type="term" value="P:transsulfuration"/>
    <property type="evidence" value="ECO:0007669"/>
    <property type="project" value="InterPro"/>
</dbReference>
<dbReference type="GO" id="GO:0030170">
    <property type="term" value="F:pyridoxal phosphate binding"/>
    <property type="evidence" value="ECO:0007669"/>
    <property type="project" value="InterPro"/>
</dbReference>
<evidence type="ECO:0000313" key="10">
    <source>
        <dbReference type="Proteomes" id="UP000566819"/>
    </source>
</evidence>
<dbReference type="FunFam" id="1.20.1250.20:FF:000034">
    <property type="entry name" value="MFS general substrate transporter"/>
    <property type="match status" value="1"/>
</dbReference>
<dbReference type="GO" id="GO:0022857">
    <property type="term" value="F:transmembrane transporter activity"/>
    <property type="evidence" value="ECO:0007669"/>
    <property type="project" value="InterPro"/>
</dbReference>
<keyword evidence="10" id="KW-1185">Reference proteome</keyword>
<dbReference type="Gene3D" id="3.40.640.10">
    <property type="entry name" value="Type I PLP-dependent aspartate aminotransferase-like (Major domain)"/>
    <property type="match status" value="1"/>
</dbReference>
<evidence type="ECO:0000256" key="6">
    <source>
        <dbReference type="SAM" id="MobiDB-lite"/>
    </source>
</evidence>